<dbReference type="AlphaFoldDB" id="A0A2M8KY00"/>
<evidence type="ECO:0000256" key="2">
    <source>
        <dbReference type="ARBA" id="ARBA00022980"/>
    </source>
</evidence>
<dbReference type="Gene3D" id="4.10.410.60">
    <property type="match status" value="1"/>
</dbReference>
<dbReference type="EMBL" id="PFEF01000003">
    <property type="protein sequence ID" value="PJE64767.1"/>
    <property type="molecule type" value="Genomic_DNA"/>
</dbReference>
<reference evidence="6" key="1">
    <citation type="submission" date="2017-09" db="EMBL/GenBank/DDBJ databases">
        <title>Depth-based differentiation of microbial function through sediment-hosted aquifers and enrichment of novel symbionts in the deep terrestrial subsurface.</title>
        <authorList>
            <person name="Probst A.J."/>
            <person name="Ladd B."/>
            <person name="Jarett J.K."/>
            <person name="Geller-Mcgrath D.E."/>
            <person name="Sieber C.M.K."/>
            <person name="Emerson J.B."/>
            <person name="Anantharaman K."/>
            <person name="Thomas B.C."/>
            <person name="Malmstrom R."/>
            <person name="Stieglmeier M."/>
            <person name="Klingl A."/>
            <person name="Woyke T."/>
            <person name="Ryan C.M."/>
            <person name="Banfield J.F."/>
        </authorList>
    </citation>
    <scope>NUCLEOTIDE SEQUENCE [LARGE SCALE GENOMIC DNA]</scope>
</reference>
<dbReference type="GO" id="GO:0006412">
    <property type="term" value="P:translation"/>
    <property type="evidence" value="ECO:0007669"/>
    <property type="project" value="InterPro"/>
</dbReference>
<dbReference type="GO" id="GO:0003735">
    <property type="term" value="F:structural constituent of ribosome"/>
    <property type="evidence" value="ECO:0007669"/>
    <property type="project" value="InterPro"/>
</dbReference>
<evidence type="ECO:0000256" key="4">
    <source>
        <dbReference type="SAM" id="MobiDB-lite"/>
    </source>
</evidence>
<dbReference type="InterPro" id="IPR037229">
    <property type="entry name" value="Ribosomal_bL35_sf"/>
</dbReference>
<keyword evidence="2" id="KW-0689">Ribosomal protein</keyword>
<dbReference type="SUPFAM" id="SSF143034">
    <property type="entry name" value="L35p-like"/>
    <property type="match status" value="1"/>
</dbReference>
<feature type="region of interest" description="Disordered" evidence="4">
    <location>
        <begin position="19"/>
        <end position="39"/>
    </location>
</feature>
<organism evidence="5 6">
    <name type="scientific">Candidatus Ryanbacteria bacterium CG10_big_fil_rev_8_21_14_0_10_43_42</name>
    <dbReference type="NCBI Taxonomy" id="1974864"/>
    <lineage>
        <taxon>Bacteria</taxon>
        <taxon>Candidatus Ryaniibacteriota</taxon>
    </lineage>
</organism>
<dbReference type="GO" id="GO:0005840">
    <property type="term" value="C:ribosome"/>
    <property type="evidence" value="ECO:0007669"/>
    <property type="project" value="UniProtKB-KW"/>
</dbReference>
<comment type="caution">
    <text evidence="5">The sequence shown here is derived from an EMBL/GenBank/DDBJ whole genome shotgun (WGS) entry which is preliminary data.</text>
</comment>
<evidence type="ECO:0000256" key="1">
    <source>
        <dbReference type="ARBA" id="ARBA00006598"/>
    </source>
</evidence>
<gene>
    <name evidence="5" type="ORF">COU90_00670</name>
</gene>
<evidence type="ECO:0000313" key="6">
    <source>
        <dbReference type="Proteomes" id="UP000229098"/>
    </source>
</evidence>
<dbReference type="InterPro" id="IPR021137">
    <property type="entry name" value="Ribosomal_bL35-like"/>
</dbReference>
<proteinExistence type="inferred from homology"/>
<protein>
    <recommendedName>
        <fullName evidence="7">50S ribosomal protein L35</fullName>
    </recommendedName>
</protein>
<dbReference type="Pfam" id="PF01632">
    <property type="entry name" value="Ribosomal_L35p"/>
    <property type="match status" value="1"/>
</dbReference>
<evidence type="ECO:0000256" key="3">
    <source>
        <dbReference type="ARBA" id="ARBA00023274"/>
    </source>
</evidence>
<keyword evidence="3" id="KW-0687">Ribonucleoprotein</keyword>
<dbReference type="Proteomes" id="UP000229098">
    <property type="component" value="Unassembled WGS sequence"/>
</dbReference>
<dbReference type="GO" id="GO:1990904">
    <property type="term" value="C:ribonucleoprotein complex"/>
    <property type="evidence" value="ECO:0007669"/>
    <property type="project" value="UniProtKB-KW"/>
</dbReference>
<accession>A0A2M8KY00</accession>
<evidence type="ECO:0008006" key="7">
    <source>
        <dbReference type="Google" id="ProtNLM"/>
    </source>
</evidence>
<evidence type="ECO:0000313" key="5">
    <source>
        <dbReference type="EMBL" id="PJE64767.1"/>
    </source>
</evidence>
<name>A0A2M8KY00_9BACT</name>
<sequence>MAKTNKSITKRLKVTRTGKVMSRTPGHNHFNAKARRSKQLDKKGLTEISFGKAIIKKGIKN</sequence>
<comment type="similarity">
    <text evidence="1">Belongs to the bacterial ribosomal protein bL35 family.</text>
</comment>